<feature type="transmembrane region" description="Helical" evidence="1">
    <location>
        <begin position="170"/>
        <end position="191"/>
    </location>
</feature>
<evidence type="ECO:0000256" key="1">
    <source>
        <dbReference type="SAM" id="Phobius"/>
    </source>
</evidence>
<dbReference type="Proteomes" id="UP001444625">
    <property type="component" value="Unassembled WGS sequence"/>
</dbReference>
<protein>
    <submittedName>
        <fullName evidence="2">TIGR02206 family membrane protein</fullName>
    </submittedName>
</protein>
<dbReference type="InterPro" id="IPR011737">
    <property type="entry name" value="CHP02206_TP0381"/>
</dbReference>
<evidence type="ECO:0000313" key="2">
    <source>
        <dbReference type="EMBL" id="MEN2768870.1"/>
    </source>
</evidence>
<proteinExistence type="predicted"/>
<feature type="transmembrane region" description="Helical" evidence="1">
    <location>
        <begin position="105"/>
        <end position="123"/>
    </location>
</feature>
<reference evidence="2 3" key="1">
    <citation type="submission" date="2024-05" db="EMBL/GenBank/DDBJ databases">
        <authorList>
            <person name="Haq I."/>
            <person name="Ullah Z."/>
            <person name="Ahmad R."/>
            <person name="Li M."/>
            <person name="Tong Y."/>
        </authorList>
    </citation>
    <scope>NUCLEOTIDE SEQUENCE [LARGE SCALE GENOMIC DNA]</scope>
    <source>
        <strain evidence="2 3">16A2E</strain>
    </source>
</reference>
<dbReference type="Pfam" id="PF14808">
    <property type="entry name" value="TMEM164"/>
    <property type="match status" value="1"/>
</dbReference>
<feature type="transmembrane region" description="Helical" evidence="1">
    <location>
        <begin position="135"/>
        <end position="158"/>
    </location>
</feature>
<dbReference type="RefSeq" id="WP_345826369.1">
    <property type="nucleotide sequence ID" value="NZ_JBDIML010000008.1"/>
</dbReference>
<feature type="transmembrane region" description="Helical" evidence="1">
    <location>
        <begin position="211"/>
        <end position="231"/>
    </location>
</feature>
<gene>
    <name evidence="2" type="ORF">ABC228_16955</name>
</gene>
<evidence type="ECO:0000313" key="3">
    <source>
        <dbReference type="Proteomes" id="UP001444625"/>
    </source>
</evidence>
<sequence length="243" mass="28066">MNDWFGSNIVEPFNVFGKYHLVIIFIYIIGLLFLVIYSTKLRNKSLLNTILRWGLFSSLILSELSYQTWGIVNGSWNPAEFLPFQLCSIAGIIAILTLYTRNKKLIQIIFFIGIIPSFLAIITPELHHGYPHFRFWQFFLHHVLLSWASIYLVIANPFALTLKKTLESYLYLLCYAGIIGFIMNPLANANFLFLARAPSANTPLNLLGNGLWYYVNLCLVGLFVFLLQYGITRLFSRIWHKVK</sequence>
<feature type="transmembrane region" description="Helical" evidence="1">
    <location>
        <begin position="81"/>
        <end position="98"/>
    </location>
</feature>
<dbReference type="EMBL" id="JBDIML010000008">
    <property type="protein sequence ID" value="MEN2768870.1"/>
    <property type="molecule type" value="Genomic_DNA"/>
</dbReference>
<dbReference type="NCBIfam" id="TIGR02206">
    <property type="entry name" value="intg_mem_TP0381"/>
    <property type="match status" value="1"/>
</dbReference>
<keyword evidence="3" id="KW-1185">Reference proteome</keyword>
<feature type="transmembrane region" description="Helical" evidence="1">
    <location>
        <begin position="20"/>
        <end position="38"/>
    </location>
</feature>
<feature type="transmembrane region" description="Helical" evidence="1">
    <location>
        <begin position="50"/>
        <end position="69"/>
    </location>
</feature>
<keyword evidence="1" id="KW-0472">Membrane</keyword>
<keyword evidence="1" id="KW-1133">Transmembrane helix</keyword>
<organism evidence="2 3">
    <name type="scientific">Ornithinibacillus xuwenensis</name>
    <dbReference type="NCBI Taxonomy" id="3144668"/>
    <lineage>
        <taxon>Bacteria</taxon>
        <taxon>Bacillati</taxon>
        <taxon>Bacillota</taxon>
        <taxon>Bacilli</taxon>
        <taxon>Bacillales</taxon>
        <taxon>Bacillaceae</taxon>
        <taxon>Ornithinibacillus</taxon>
    </lineage>
</organism>
<keyword evidence="1" id="KW-0812">Transmembrane</keyword>
<accession>A0ABU9XKT1</accession>
<name>A0ABU9XKT1_9BACI</name>
<comment type="caution">
    <text evidence="2">The sequence shown here is derived from an EMBL/GenBank/DDBJ whole genome shotgun (WGS) entry which is preliminary data.</text>
</comment>